<keyword evidence="2" id="KW-1185">Reference proteome</keyword>
<dbReference type="EMBL" id="BGPR01000036">
    <property type="protein sequence ID" value="GBL84327.1"/>
    <property type="molecule type" value="Genomic_DNA"/>
</dbReference>
<protein>
    <submittedName>
        <fullName evidence="1">Uncharacterized protein</fullName>
    </submittedName>
</protein>
<organism evidence="1 2">
    <name type="scientific">Araneus ventricosus</name>
    <name type="common">Orbweaver spider</name>
    <name type="synonym">Epeira ventricosa</name>
    <dbReference type="NCBI Taxonomy" id="182803"/>
    <lineage>
        <taxon>Eukaryota</taxon>
        <taxon>Metazoa</taxon>
        <taxon>Ecdysozoa</taxon>
        <taxon>Arthropoda</taxon>
        <taxon>Chelicerata</taxon>
        <taxon>Arachnida</taxon>
        <taxon>Araneae</taxon>
        <taxon>Araneomorphae</taxon>
        <taxon>Entelegynae</taxon>
        <taxon>Araneoidea</taxon>
        <taxon>Araneidae</taxon>
        <taxon>Araneus</taxon>
    </lineage>
</organism>
<comment type="caution">
    <text evidence="1">The sequence shown here is derived from an EMBL/GenBank/DDBJ whole genome shotgun (WGS) entry which is preliminary data.</text>
</comment>
<gene>
    <name evidence="1" type="ORF">AVEN_118692_1</name>
</gene>
<dbReference type="Proteomes" id="UP000499080">
    <property type="component" value="Unassembled WGS sequence"/>
</dbReference>
<accession>A0A4Y2AXR8</accession>
<sequence length="111" mass="13131">MKEKREDCVDIDTVQKMLMYIYTTEIGNLNWENGSRIYVAANKYEIITLKNERSSYIKSNLSQNNTCDLLLIIDFHGDKGLKSKVQDFILKHDKAIINSDEWKQLDEWRQI</sequence>
<dbReference type="Gene3D" id="1.25.40.420">
    <property type="match status" value="1"/>
</dbReference>
<evidence type="ECO:0000313" key="2">
    <source>
        <dbReference type="Proteomes" id="UP000499080"/>
    </source>
</evidence>
<dbReference type="PANTHER" id="PTHR24413">
    <property type="entry name" value="SPECKLE-TYPE POZ PROTEIN"/>
    <property type="match status" value="1"/>
</dbReference>
<evidence type="ECO:0000313" key="1">
    <source>
        <dbReference type="EMBL" id="GBL84327.1"/>
    </source>
</evidence>
<dbReference type="InterPro" id="IPR011333">
    <property type="entry name" value="SKP1/BTB/POZ_sf"/>
</dbReference>
<name>A0A4Y2AXR8_ARAVE</name>
<dbReference type="OrthoDB" id="6434910at2759"/>
<proteinExistence type="predicted"/>
<dbReference type="Gene3D" id="3.30.710.10">
    <property type="entry name" value="Potassium Channel Kv1.1, Chain A"/>
    <property type="match status" value="1"/>
</dbReference>
<dbReference type="AlphaFoldDB" id="A0A4Y2AXR8"/>
<reference evidence="1 2" key="1">
    <citation type="journal article" date="2019" name="Sci. Rep.">
        <title>Orb-weaving spider Araneus ventricosus genome elucidates the spidroin gene catalogue.</title>
        <authorList>
            <person name="Kono N."/>
            <person name="Nakamura H."/>
            <person name="Ohtoshi R."/>
            <person name="Moran D.A.P."/>
            <person name="Shinohara A."/>
            <person name="Yoshida Y."/>
            <person name="Fujiwara M."/>
            <person name="Mori M."/>
            <person name="Tomita M."/>
            <person name="Arakawa K."/>
        </authorList>
    </citation>
    <scope>NUCLEOTIDE SEQUENCE [LARGE SCALE GENOMIC DNA]</scope>
</reference>